<organism evidence="1 2">
    <name type="scientific">Aspergillus melleus</name>
    <dbReference type="NCBI Taxonomy" id="138277"/>
    <lineage>
        <taxon>Eukaryota</taxon>
        <taxon>Fungi</taxon>
        <taxon>Dikarya</taxon>
        <taxon>Ascomycota</taxon>
        <taxon>Pezizomycotina</taxon>
        <taxon>Eurotiomycetes</taxon>
        <taxon>Eurotiomycetidae</taxon>
        <taxon>Eurotiales</taxon>
        <taxon>Aspergillaceae</taxon>
        <taxon>Aspergillus</taxon>
        <taxon>Aspergillus subgen. Circumdati</taxon>
    </lineage>
</organism>
<dbReference type="Proteomes" id="UP001177260">
    <property type="component" value="Unassembled WGS sequence"/>
</dbReference>
<dbReference type="EMBL" id="JAOPJF010000085">
    <property type="protein sequence ID" value="KAK1140333.1"/>
    <property type="molecule type" value="Genomic_DNA"/>
</dbReference>
<proteinExistence type="predicted"/>
<gene>
    <name evidence="1" type="ORF">N8T08_010469</name>
</gene>
<keyword evidence="2" id="KW-1185">Reference proteome</keyword>
<evidence type="ECO:0000313" key="2">
    <source>
        <dbReference type="Proteomes" id="UP001177260"/>
    </source>
</evidence>
<accession>A0ACC3ARE7</accession>
<evidence type="ECO:0000313" key="1">
    <source>
        <dbReference type="EMBL" id="KAK1140333.1"/>
    </source>
</evidence>
<sequence>MLPTPSLLRLLAFSIAVVAGYPSRRPIVDLGYEKYQAVDQGNETTTYYSFSNIRYASPPVDDLRWKAPVPPRANRSSIQSNPQVITCPQGSTTWQIKTSITTNEYLESGKVPNVSYSNLETMMQSGQEDCLFLDVLAPKNAFGHVKSGARVPVMVWIHGGGFMAGSKTDFGSAKTLVDRANEDSSDPMVYVALNYRLGGFGFLAGPSFEKEGGLLNAGLFDQRMALQWIQDNIHLFGGDKNQVTVVGESGGSGSIMHHITAGGNNNPAFQRAILQSPAYFPYRSAVENQKAFRSFMGHANVTSLAEARGLPSDILIAANSRSLGEALPYASPVYSPTPDGDIVLYDPKLRLSRGEFHRSIEIITSHNSDEGLTLVPAIHTCQEYETLLRSLFTRVNNSTINHIVNVLYPPIFDGSMGYTNNLQRAAKTVGEAIIDCNSVSLGLAFGLRAHAYYFSTYPGLHAQDTSYTFYNPGAQSSYSLVDTGAVNQTLAYIMQDYIANFAKSGQVKSELDGLSEIPPYGSHGTSVQLDSAGVKLVGDPALTSRCEWWASLDYQGPSGSGPGAFFSKDKAWIIELMVFNLFQW</sequence>
<protein>
    <submittedName>
        <fullName evidence="1">Uncharacterized protein</fullName>
    </submittedName>
</protein>
<name>A0ACC3ARE7_9EURO</name>
<reference evidence="1 2" key="1">
    <citation type="journal article" date="2023" name="ACS Omega">
        <title>Identification of the Neoaspergillic Acid Biosynthesis Gene Cluster by Establishing an In Vitro CRISPR-Ribonucleoprotein Genetic System in Aspergillus melleus.</title>
        <authorList>
            <person name="Yuan B."/>
            <person name="Grau M.F."/>
            <person name="Murata R.M."/>
            <person name="Torok T."/>
            <person name="Venkateswaran K."/>
            <person name="Stajich J.E."/>
            <person name="Wang C.C.C."/>
        </authorList>
    </citation>
    <scope>NUCLEOTIDE SEQUENCE [LARGE SCALE GENOMIC DNA]</scope>
    <source>
        <strain evidence="1 2">IMV 1140</strain>
    </source>
</reference>
<comment type="caution">
    <text evidence="1">The sequence shown here is derived from an EMBL/GenBank/DDBJ whole genome shotgun (WGS) entry which is preliminary data.</text>
</comment>